<keyword evidence="1" id="KW-0812">Transmembrane</keyword>
<dbReference type="OrthoDB" id="9806211at2"/>
<reference evidence="2 3" key="1">
    <citation type="submission" date="2014-12" db="EMBL/GenBank/DDBJ databases">
        <title>Draft genome sequences of 10 type strains of Lactococcus.</title>
        <authorList>
            <person name="Sun Z."/>
            <person name="Zhong Z."/>
            <person name="Liu W."/>
            <person name="Zhang W."/>
            <person name="Zhang H."/>
        </authorList>
    </citation>
    <scope>NUCLEOTIDE SEQUENCE [LARGE SCALE GENOMIC DNA]</scope>
    <source>
        <strain evidence="2 3">JCM 16395</strain>
    </source>
</reference>
<dbReference type="RefSeq" id="WP_054639410.1">
    <property type="nucleotide sequence ID" value="NZ_BBAL01000005.1"/>
</dbReference>
<dbReference type="InterPro" id="IPR007427">
    <property type="entry name" value="DUF475"/>
</dbReference>
<feature type="transmembrane region" description="Helical" evidence="1">
    <location>
        <begin position="122"/>
        <end position="141"/>
    </location>
</feature>
<proteinExistence type="predicted"/>
<organism evidence="2 3">
    <name type="scientific">Lactococcus fujiensis JCM 16395</name>
    <dbReference type="NCBI Taxonomy" id="1291764"/>
    <lineage>
        <taxon>Bacteria</taxon>
        <taxon>Bacillati</taxon>
        <taxon>Bacillota</taxon>
        <taxon>Bacilli</taxon>
        <taxon>Lactobacillales</taxon>
        <taxon>Streptococcaceae</taxon>
        <taxon>Lactococcus</taxon>
    </lineage>
</organism>
<keyword evidence="3" id="KW-1185">Reference proteome</keyword>
<feature type="transmembrane region" description="Helical" evidence="1">
    <location>
        <begin position="301"/>
        <end position="320"/>
    </location>
</feature>
<evidence type="ECO:0000313" key="3">
    <source>
        <dbReference type="Proteomes" id="UP000218181"/>
    </source>
</evidence>
<dbReference type="PANTHER" id="PTHR30238">
    <property type="entry name" value="MEMBRANE BOUND PREDICTED REDOX MODULATOR"/>
    <property type="match status" value="1"/>
</dbReference>
<dbReference type="Proteomes" id="UP000218181">
    <property type="component" value="Unassembled WGS sequence"/>
</dbReference>
<feature type="transmembrane region" description="Helical" evidence="1">
    <location>
        <begin position="186"/>
        <end position="204"/>
    </location>
</feature>
<feature type="transmembrane region" description="Helical" evidence="1">
    <location>
        <begin position="236"/>
        <end position="260"/>
    </location>
</feature>
<dbReference type="NCBIfam" id="NF010613">
    <property type="entry name" value="PRK14013.1-3"/>
    <property type="match status" value="1"/>
</dbReference>
<feature type="transmembrane region" description="Helical" evidence="1">
    <location>
        <begin position="153"/>
        <end position="174"/>
    </location>
</feature>
<keyword evidence="1" id="KW-1133">Transmembrane helix</keyword>
<dbReference type="EMBL" id="JXJU01000008">
    <property type="protein sequence ID" value="PCR99518.1"/>
    <property type="molecule type" value="Genomic_DNA"/>
</dbReference>
<dbReference type="STRING" id="1291764.GCA_001311235_01662"/>
<dbReference type="PANTHER" id="PTHR30238:SF4">
    <property type="entry name" value="SLL1022 PROTEIN"/>
    <property type="match status" value="1"/>
</dbReference>
<feature type="transmembrane region" description="Helical" evidence="1">
    <location>
        <begin position="12"/>
        <end position="42"/>
    </location>
</feature>
<feature type="transmembrane region" description="Helical" evidence="1">
    <location>
        <begin position="326"/>
        <end position="345"/>
    </location>
</feature>
<evidence type="ECO:0000313" key="2">
    <source>
        <dbReference type="EMBL" id="PCR99518.1"/>
    </source>
</evidence>
<sequence>MKIFYGSIVVTLGALIFAYFYGGFSAVILTSILAILEISLSFDNAIVNARILEKMSKAWQEVFLTVGILIAVVGMRFIFPLVVVSISANMSPMNALHLALAKGNPEIPGTYGYILHGAHPSIAAFGGLFLLMLALTFFFSEMEHHWLKLPEKLLYKVGQIPLASALISLVVLVFTTELTSKNPHTVLLSGVLGIITFLLVDGLGQLMSRHGALAEVSDEKINQKGYKPKQVTGKAAFVLFLYLEVIDASFSFDGVIGAFAITADPIIIMLGLGLIGAMFVRSLTVFFVEKGTLDELIYIEHGAHWAIMALAVLLLFSINFEISDVITGVLGGIIILLSFASSVIYNRNH</sequence>
<protein>
    <submittedName>
        <fullName evidence="2">Membrane protein</fullName>
    </submittedName>
</protein>
<name>A0A2A5RJY6_9LACT</name>
<gene>
    <name evidence="2" type="ORF">RT41_GL001894</name>
</gene>
<keyword evidence="1" id="KW-0472">Membrane</keyword>
<feature type="transmembrane region" description="Helical" evidence="1">
    <location>
        <begin position="62"/>
        <end position="88"/>
    </location>
</feature>
<dbReference type="AlphaFoldDB" id="A0A2A5RJY6"/>
<comment type="caution">
    <text evidence="2">The sequence shown here is derived from an EMBL/GenBank/DDBJ whole genome shotgun (WGS) entry which is preliminary data.</text>
</comment>
<accession>A0A2A5RJY6</accession>
<dbReference type="Pfam" id="PF04332">
    <property type="entry name" value="DUF475"/>
    <property type="match status" value="1"/>
</dbReference>
<feature type="transmembrane region" description="Helical" evidence="1">
    <location>
        <begin position="266"/>
        <end position="289"/>
    </location>
</feature>
<evidence type="ECO:0000256" key="1">
    <source>
        <dbReference type="SAM" id="Phobius"/>
    </source>
</evidence>